<dbReference type="SUPFAM" id="SSF103473">
    <property type="entry name" value="MFS general substrate transporter"/>
    <property type="match status" value="1"/>
</dbReference>
<feature type="transmembrane region" description="Helical" evidence="7">
    <location>
        <begin position="322"/>
        <end position="342"/>
    </location>
</feature>
<feature type="transmembrane region" description="Helical" evidence="7">
    <location>
        <begin position="20"/>
        <end position="38"/>
    </location>
</feature>
<keyword evidence="3" id="KW-1003">Cell membrane</keyword>
<dbReference type="PANTHER" id="PTHR23517:SF2">
    <property type="entry name" value="MULTIDRUG RESISTANCE PROTEIN MDTH"/>
    <property type="match status" value="1"/>
</dbReference>
<organism evidence="8 9">
    <name type="scientific">Saccharothrix coeruleofusca</name>
    <dbReference type="NCBI Taxonomy" id="33919"/>
    <lineage>
        <taxon>Bacteria</taxon>
        <taxon>Bacillati</taxon>
        <taxon>Actinomycetota</taxon>
        <taxon>Actinomycetes</taxon>
        <taxon>Pseudonocardiales</taxon>
        <taxon>Pseudonocardiaceae</taxon>
        <taxon>Saccharothrix</taxon>
    </lineage>
</organism>
<dbReference type="AlphaFoldDB" id="A0A918AKN5"/>
<comment type="subcellular location">
    <subcellularLocation>
        <location evidence="1">Cell membrane</location>
        <topology evidence="1">Multi-pass membrane protein</topology>
    </subcellularLocation>
</comment>
<dbReference type="InterPro" id="IPR011701">
    <property type="entry name" value="MFS"/>
</dbReference>
<comment type="caution">
    <text evidence="8">The sequence shown here is derived from an EMBL/GenBank/DDBJ whole genome shotgun (WGS) entry which is preliminary data.</text>
</comment>
<evidence type="ECO:0000256" key="2">
    <source>
        <dbReference type="ARBA" id="ARBA00022448"/>
    </source>
</evidence>
<accession>A0A918AKN5</accession>
<dbReference type="GO" id="GO:0022857">
    <property type="term" value="F:transmembrane transporter activity"/>
    <property type="evidence" value="ECO:0007669"/>
    <property type="project" value="InterPro"/>
</dbReference>
<proteinExistence type="predicted"/>
<dbReference type="PANTHER" id="PTHR23517">
    <property type="entry name" value="RESISTANCE PROTEIN MDTM, PUTATIVE-RELATED-RELATED"/>
    <property type="match status" value="1"/>
</dbReference>
<feature type="transmembrane region" description="Helical" evidence="7">
    <location>
        <begin position="348"/>
        <end position="367"/>
    </location>
</feature>
<gene>
    <name evidence="8" type="ORF">GCM10010185_26280</name>
</gene>
<evidence type="ECO:0000313" key="8">
    <source>
        <dbReference type="EMBL" id="GGP52907.1"/>
    </source>
</evidence>
<dbReference type="GO" id="GO:0005886">
    <property type="term" value="C:plasma membrane"/>
    <property type="evidence" value="ECO:0007669"/>
    <property type="project" value="UniProtKB-SubCell"/>
</dbReference>
<keyword evidence="2" id="KW-0813">Transport</keyword>
<feature type="transmembrane region" description="Helical" evidence="7">
    <location>
        <begin position="147"/>
        <end position="168"/>
    </location>
</feature>
<feature type="transmembrane region" description="Helical" evidence="7">
    <location>
        <begin position="189"/>
        <end position="210"/>
    </location>
</feature>
<feature type="transmembrane region" description="Helical" evidence="7">
    <location>
        <begin position="222"/>
        <end position="243"/>
    </location>
</feature>
<reference evidence="8" key="1">
    <citation type="journal article" date="2014" name="Int. J. Syst. Evol. Microbiol.">
        <title>Complete genome sequence of Corynebacterium casei LMG S-19264T (=DSM 44701T), isolated from a smear-ripened cheese.</title>
        <authorList>
            <consortium name="US DOE Joint Genome Institute (JGI-PGF)"/>
            <person name="Walter F."/>
            <person name="Albersmeier A."/>
            <person name="Kalinowski J."/>
            <person name="Ruckert C."/>
        </authorList>
    </citation>
    <scope>NUCLEOTIDE SEQUENCE</scope>
    <source>
        <strain evidence="8">JCM 3313</strain>
    </source>
</reference>
<keyword evidence="9" id="KW-1185">Reference proteome</keyword>
<dbReference type="Gene3D" id="1.20.1250.20">
    <property type="entry name" value="MFS general substrate transporter like domains"/>
    <property type="match status" value="1"/>
</dbReference>
<feature type="transmembrane region" description="Helical" evidence="7">
    <location>
        <begin position="282"/>
        <end position="310"/>
    </location>
</feature>
<sequence length="377" mass="38385">MPFALLFLVHGRGLGLVESGAALTVGGFIGLASVPLVGTAADRIGFVRVLVAGNVIRCACFLCYPFVSSAWQVIVLAAVISIGDRLFWTANAPLVTALTSGRDAEKLMGTQTIARFTGAGIGAAAAAVLPAIAGAAMYNLLALANAASFALAAVLLFGVPVPGAPSAPPDPTAKPVKGSWLLLLRNRPYVAFCATHVLYALASVSKFAVLPLVVFDVLRGPQWLPGAAVAVSTVIIVTSQRPITAWFARRNRSTGMVTASILFAVSFATLATLTALPMSLATVAILAFSVLASGAEAIFAPITTATAAAAAPPHMGGRASGLFQLSWGVAQVAAPVLLTGLLSQGNVVLWSTLGILAALTIPAVLRLRASLPPGTLS</sequence>
<feature type="transmembrane region" description="Helical" evidence="7">
    <location>
        <begin position="116"/>
        <end position="141"/>
    </location>
</feature>
<feature type="transmembrane region" description="Helical" evidence="7">
    <location>
        <begin position="255"/>
        <end position="276"/>
    </location>
</feature>
<dbReference type="InterPro" id="IPR036259">
    <property type="entry name" value="MFS_trans_sf"/>
</dbReference>
<dbReference type="Proteomes" id="UP000639606">
    <property type="component" value="Unassembled WGS sequence"/>
</dbReference>
<protein>
    <submittedName>
        <fullName evidence="8">MFS transporter</fullName>
    </submittedName>
</protein>
<name>A0A918AKN5_9PSEU</name>
<dbReference type="InterPro" id="IPR050171">
    <property type="entry name" value="MFS_Transporters"/>
</dbReference>
<evidence type="ECO:0000256" key="7">
    <source>
        <dbReference type="SAM" id="Phobius"/>
    </source>
</evidence>
<reference evidence="8" key="2">
    <citation type="submission" date="2020-09" db="EMBL/GenBank/DDBJ databases">
        <authorList>
            <person name="Sun Q."/>
            <person name="Ohkuma M."/>
        </authorList>
    </citation>
    <scope>NUCLEOTIDE SEQUENCE</scope>
    <source>
        <strain evidence="8">JCM 3313</strain>
    </source>
</reference>
<evidence type="ECO:0000256" key="6">
    <source>
        <dbReference type="ARBA" id="ARBA00023136"/>
    </source>
</evidence>
<dbReference type="EMBL" id="BMRG01000004">
    <property type="protein sequence ID" value="GGP52907.1"/>
    <property type="molecule type" value="Genomic_DNA"/>
</dbReference>
<evidence type="ECO:0000256" key="5">
    <source>
        <dbReference type="ARBA" id="ARBA00022989"/>
    </source>
</evidence>
<evidence type="ECO:0000256" key="3">
    <source>
        <dbReference type="ARBA" id="ARBA00022475"/>
    </source>
</evidence>
<keyword evidence="5 7" id="KW-1133">Transmembrane helix</keyword>
<evidence type="ECO:0000256" key="1">
    <source>
        <dbReference type="ARBA" id="ARBA00004651"/>
    </source>
</evidence>
<keyword evidence="6 7" id="KW-0472">Membrane</keyword>
<evidence type="ECO:0000256" key="4">
    <source>
        <dbReference type="ARBA" id="ARBA00022692"/>
    </source>
</evidence>
<keyword evidence="4 7" id="KW-0812">Transmembrane</keyword>
<evidence type="ECO:0000313" key="9">
    <source>
        <dbReference type="Proteomes" id="UP000639606"/>
    </source>
</evidence>
<dbReference type="Pfam" id="PF07690">
    <property type="entry name" value="MFS_1"/>
    <property type="match status" value="1"/>
</dbReference>